<evidence type="ECO:0000256" key="4">
    <source>
        <dbReference type="PROSITE-ProRule" id="PRU00335"/>
    </source>
</evidence>
<name>A0A0Q2MKY1_MYCGO</name>
<dbReference type="Gene3D" id="1.10.357.10">
    <property type="entry name" value="Tetracycline Repressor, domain 2"/>
    <property type="match status" value="1"/>
</dbReference>
<dbReference type="SUPFAM" id="SSF48498">
    <property type="entry name" value="Tetracyclin repressor-like, C-terminal domain"/>
    <property type="match status" value="1"/>
</dbReference>
<sequence length="203" mass="21618">MPRTSDARDRIVSTAARLFLERSYHDVGVEELCAVADVRKGSFYHYFSSKADLANAVVDLHLAVFQARLASTSGTTAAERLAAIPEAIAGIQSGLHSQFGRFVGCPFGNLAAELSTTDEAVRSHLAARLAALEEHLATICRDAAADGTLRADVDPNRLAHALFAHYQGLILLAKLHGSTIADLAPALHEFIAGHLSHPAGDRS</sequence>
<dbReference type="Proteomes" id="UP000051677">
    <property type="component" value="Unassembled WGS sequence"/>
</dbReference>
<dbReference type="Pfam" id="PF00440">
    <property type="entry name" value="TetR_N"/>
    <property type="match status" value="1"/>
</dbReference>
<dbReference type="InterPro" id="IPR009057">
    <property type="entry name" value="Homeodomain-like_sf"/>
</dbReference>
<dbReference type="STRING" id="1778.A9W97_06590"/>
<dbReference type="EMBL" id="LKTM01000024">
    <property type="protein sequence ID" value="KQH80407.1"/>
    <property type="molecule type" value="Genomic_DNA"/>
</dbReference>
<accession>A0A0Q2MKY1</accession>
<dbReference type="SUPFAM" id="SSF46689">
    <property type="entry name" value="Homeodomain-like"/>
    <property type="match status" value="1"/>
</dbReference>
<evidence type="ECO:0000313" key="7">
    <source>
        <dbReference type="Proteomes" id="UP000051677"/>
    </source>
</evidence>
<comment type="caution">
    <text evidence="6">The sequence shown here is derived from an EMBL/GenBank/DDBJ whole genome shotgun (WGS) entry which is preliminary data.</text>
</comment>
<evidence type="ECO:0000256" key="3">
    <source>
        <dbReference type="ARBA" id="ARBA00023163"/>
    </source>
</evidence>
<dbReference type="Pfam" id="PF16925">
    <property type="entry name" value="TetR_C_13"/>
    <property type="match status" value="1"/>
</dbReference>
<gene>
    <name evidence="6" type="ORF">AO501_15500</name>
</gene>
<dbReference type="PRINTS" id="PR00455">
    <property type="entry name" value="HTHTETR"/>
</dbReference>
<dbReference type="GO" id="GO:0003677">
    <property type="term" value="F:DNA binding"/>
    <property type="evidence" value="ECO:0007669"/>
    <property type="project" value="UniProtKB-UniRule"/>
</dbReference>
<feature type="DNA-binding region" description="H-T-H motif" evidence="4">
    <location>
        <begin position="28"/>
        <end position="47"/>
    </location>
</feature>
<dbReference type="PANTHER" id="PTHR47506">
    <property type="entry name" value="TRANSCRIPTIONAL REGULATORY PROTEIN"/>
    <property type="match status" value="1"/>
</dbReference>
<keyword evidence="2 4" id="KW-0238">DNA-binding</keyword>
<organism evidence="6 7">
    <name type="scientific">Mycobacterium gordonae</name>
    <dbReference type="NCBI Taxonomy" id="1778"/>
    <lineage>
        <taxon>Bacteria</taxon>
        <taxon>Bacillati</taxon>
        <taxon>Actinomycetota</taxon>
        <taxon>Actinomycetes</taxon>
        <taxon>Mycobacteriales</taxon>
        <taxon>Mycobacteriaceae</taxon>
        <taxon>Mycobacterium</taxon>
    </lineage>
</organism>
<protein>
    <submittedName>
        <fullName evidence="6">Transcriptional regulator</fullName>
    </submittedName>
</protein>
<proteinExistence type="predicted"/>
<evidence type="ECO:0000313" key="6">
    <source>
        <dbReference type="EMBL" id="KQH80407.1"/>
    </source>
</evidence>
<evidence type="ECO:0000256" key="2">
    <source>
        <dbReference type="ARBA" id="ARBA00023125"/>
    </source>
</evidence>
<dbReference type="PROSITE" id="PS50977">
    <property type="entry name" value="HTH_TETR_2"/>
    <property type="match status" value="1"/>
</dbReference>
<dbReference type="RefSeq" id="WP_055576638.1">
    <property type="nucleotide sequence ID" value="NZ_LKTM01000024.1"/>
</dbReference>
<reference evidence="6 7" key="1">
    <citation type="submission" date="2015-10" db="EMBL/GenBank/DDBJ databases">
        <title>Mycobacterium gordonae draft genome assembly.</title>
        <authorList>
            <person name="Ustinova V."/>
            <person name="Smirnova T."/>
            <person name="Blagodatskikh K."/>
            <person name="Varlamov D."/>
            <person name="Larionova E."/>
            <person name="Chernousova L."/>
        </authorList>
    </citation>
    <scope>NUCLEOTIDE SEQUENCE [LARGE SCALE GENOMIC DNA]</scope>
    <source>
        <strain evidence="6 7">CTRI 14-8773</strain>
    </source>
</reference>
<evidence type="ECO:0000259" key="5">
    <source>
        <dbReference type="PROSITE" id="PS50977"/>
    </source>
</evidence>
<evidence type="ECO:0000256" key="1">
    <source>
        <dbReference type="ARBA" id="ARBA00023015"/>
    </source>
</evidence>
<dbReference type="InterPro" id="IPR011075">
    <property type="entry name" value="TetR_C"/>
</dbReference>
<dbReference type="InterPro" id="IPR036271">
    <property type="entry name" value="Tet_transcr_reg_TetR-rel_C_sf"/>
</dbReference>
<dbReference type="PANTHER" id="PTHR47506:SF1">
    <property type="entry name" value="HTH-TYPE TRANSCRIPTIONAL REGULATOR YJDC"/>
    <property type="match status" value="1"/>
</dbReference>
<keyword evidence="1" id="KW-0805">Transcription regulation</keyword>
<dbReference type="OrthoDB" id="4541465at2"/>
<keyword evidence="3" id="KW-0804">Transcription</keyword>
<dbReference type="InterPro" id="IPR001647">
    <property type="entry name" value="HTH_TetR"/>
</dbReference>
<dbReference type="AlphaFoldDB" id="A0A0Q2MKY1"/>
<feature type="domain" description="HTH tetR-type" evidence="5">
    <location>
        <begin position="5"/>
        <end position="65"/>
    </location>
</feature>